<dbReference type="PRINTS" id="PR00457">
    <property type="entry name" value="ANPEROXIDASE"/>
</dbReference>
<evidence type="ECO:0000313" key="4">
    <source>
        <dbReference type="Proteomes" id="UP000054359"/>
    </source>
</evidence>
<feature type="binding site" description="axial binding residue" evidence="2">
    <location>
        <position position="249"/>
    </location>
    <ligand>
        <name>heme b</name>
        <dbReference type="ChEBI" id="CHEBI:60344"/>
    </ligand>
    <ligandPart>
        <name>Fe</name>
        <dbReference type="ChEBI" id="CHEBI:18248"/>
    </ligandPart>
</feature>
<dbReference type="SUPFAM" id="SSF48113">
    <property type="entry name" value="Heme-dependent peroxidases"/>
    <property type="match status" value="1"/>
</dbReference>
<gene>
    <name evidence="3" type="ORF">X975_22229</name>
</gene>
<reference evidence="3 4" key="1">
    <citation type="submission" date="2013-11" db="EMBL/GenBank/DDBJ databases">
        <title>Genome sequencing of Stegodyphus mimosarum.</title>
        <authorList>
            <person name="Bechsgaard J."/>
        </authorList>
    </citation>
    <scope>NUCLEOTIDE SEQUENCE [LARGE SCALE GENOMIC DNA]</scope>
</reference>
<keyword evidence="4" id="KW-1185">Reference proteome</keyword>
<evidence type="ECO:0000256" key="2">
    <source>
        <dbReference type="PIRSR" id="PIRSR619791-2"/>
    </source>
</evidence>
<keyword evidence="1 3" id="KW-0575">Peroxidase</keyword>
<dbReference type="GO" id="GO:0006979">
    <property type="term" value="P:response to oxidative stress"/>
    <property type="evidence" value="ECO:0007669"/>
    <property type="project" value="InterPro"/>
</dbReference>
<dbReference type="GO" id="GO:0020037">
    <property type="term" value="F:heme binding"/>
    <property type="evidence" value="ECO:0007669"/>
    <property type="project" value="InterPro"/>
</dbReference>
<dbReference type="Proteomes" id="UP000054359">
    <property type="component" value="Unassembled WGS sequence"/>
</dbReference>
<keyword evidence="2" id="KW-0349">Heme</keyword>
<dbReference type="Gene3D" id="1.10.640.10">
    <property type="entry name" value="Haem peroxidase domain superfamily, animal type"/>
    <property type="match status" value="1"/>
</dbReference>
<accession>A0A087TPZ4</accession>
<protein>
    <submittedName>
        <fullName evidence="3">Chorion peroxidase</fullName>
    </submittedName>
</protein>
<sequence>MKVSQLFSFFGQLLAHDMARTPPTTTGGRTMLCCPIKGMLHPQCIPMVYAADDPYYSQFNFSCQTMLRHVPCPSCSFGKRMLTNQATSFIDCSFMYGVTEEAARKLRVFDGTGMLLTQPGNLMPKRVKVDRDINCMVDFRKYCFESADSRGNQHTILASLHNLFVREHNRIAAQMKILNPHWDGETIFQEARKLVGGIMQSIVYKEFLPLLIGPTRMLQYDLWANTSHYDPTVSPEQISEFNTAAFRLHSTLNTALYENETNSLVRLRDTYMIHKPIHEGGFGKFLKGASKFPAHKYGRHHVDDATKYMYKSPEKLFGPDIQSVNIYRGRDHGMQPYIKLLAYCTNNEINVKTFEDLNKVMDPEDINLLKHHSRMWPISI</sequence>
<evidence type="ECO:0000256" key="1">
    <source>
        <dbReference type="ARBA" id="ARBA00022559"/>
    </source>
</evidence>
<organism evidence="3 4">
    <name type="scientific">Stegodyphus mimosarum</name>
    <name type="common">African social velvet spider</name>
    <dbReference type="NCBI Taxonomy" id="407821"/>
    <lineage>
        <taxon>Eukaryota</taxon>
        <taxon>Metazoa</taxon>
        <taxon>Ecdysozoa</taxon>
        <taxon>Arthropoda</taxon>
        <taxon>Chelicerata</taxon>
        <taxon>Arachnida</taxon>
        <taxon>Araneae</taxon>
        <taxon>Araneomorphae</taxon>
        <taxon>Entelegynae</taxon>
        <taxon>Eresoidea</taxon>
        <taxon>Eresidae</taxon>
        <taxon>Stegodyphus</taxon>
    </lineage>
</organism>
<dbReference type="InterPro" id="IPR019791">
    <property type="entry name" value="Haem_peroxidase_animal"/>
</dbReference>
<name>A0A087TPZ4_STEMI</name>
<dbReference type="GO" id="GO:0004601">
    <property type="term" value="F:peroxidase activity"/>
    <property type="evidence" value="ECO:0007669"/>
    <property type="project" value="UniProtKB-KW"/>
</dbReference>
<dbReference type="AlphaFoldDB" id="A0A087TPZ4"/>
<keyword evidence="2" id="KW-0408">Iron</keyword>
<feature type="non-terminal residue" evidence="3">
    <location>
        <position position="380"/>
    </location>
</feature>
<dbReference type="OrthoDB" id="823504at2759"/>
<dbReference type="InterPro" id="IPR037120">
    <property type="entry name" value="Haem_peroxidase_sf_animal"/>
</dbReference>
<dbReference type="STRING" id="407821.A0A087TPZ4"/>
<dbReference type="PANTHER" id="PTHR11475:SF134">
    <property type="entry name" value="LD42267P"/>
    <property type="match status" value="1"/>
</dbReference>
<evidence type="ECO:0000313" key="3">
    <source>
        <dbReference type="EMBL" id="KFM67183.1"/>
    </source>
</evidence>
<dbReference type="Pfam" id="PF03098">
    <property type="entry name" value="An_peroxidase"/>
    <property type="match status" value="1"/>
</dbReference>
<dbReference type="PROSITE" id="PS50292">
    <property type="entry name" value="PEROXIDASE_3"/>
    <property type="match status" value="1"/>
</dbReference>
<dbReference type="InterPro" id="IPR010255">
    <property type="entry name" value="Haem_peroxidase_sf"/>
</dbReference>
<keyword evidence="1 3" id="KW-0560">Oxidoreductase</keyword>
<keyword evidence="2" id="KW-0479">Metal-binding</keyword>
<dbReference type="EMBL" id="KK116250">
    <property type="protein sequence ID" value="KFM67183.1"/>
    <property type="molecule type" value="Genomic_DNA"/>
</dbReference>
<dbReference type="GO" id="GO:0046872">
    <property type="term" value="F:metal ion binding"/>
    <property type="evidence" value="ECO:0007669"/>
    <property type="project" value="UniProtKB-KW"/>
</dbReference>
<dbReference type="OMA" id="ANDAKFG"/>
<proteinExistence type="predicted"/>
<dbReference type="PANTHER" id="PTHR11475">
    <property type="entry name" value="OXIDASE/PEROXIDASE"/>
    <property type="match status" value="1"/>
</dbReference>